<reference evidence="1 2" key="1">
    <citation type="submission" date="2013-09" db="EMBL/GenBank/DDBJ databases">
        <title>Corchorus capsularis genome sequencing.</title>
        <authorList>
            <person name="Alam M."/>
            <person name="Haque M.S."/>
            <person name="Islam M.S."/>
            <person name="Emdad E.M."/>
            <person name="Islam M.M."/>
            <person name="Ahmed B."/>
            <person name="Halim A."/>
            <person name="Hossen Q.M.M."/>
            <person name="Hossain M.Z."/>
            <person name="Ahmed R."/>
            <person name="Khan M.M."/>
            <person name="Islam R."/>
            <person name="Rashid M.M."/>
            <person name="Khan S.A."/>
            <person name="Rahman M.S."/>
            <person name="Alam M."/>
        </authorList>
    </citation>
    <scope>NUCLEOTIDE SEQUENCE [LARGE SCALE GENOMIC DNA]</scope>
    <source>
        <strain evidence="2">cv. CVL-1</strain>
        <tissue evidence="1">Whole seedling</tissue>
    </source>
</reference>
<dbReference type="Proteomes" id="UP000188268">
    <property type="component" value="Unassembled WGS sequence"/>
</dbReference>
<protein>
    <submittedName>
        <fullName evidence="1">Uncharacterized protein</fullName>
    </submittedName>
</protein>
<dbReference type="EMBL" id="AWWV01010700">
    <property type="protein sequence ID" value="OMO77654.1"/>
    <property type="molecule type" value="Genomic_DNA"/>
</dbReference>
<accession>A0A1R3I522</accession>
<sequence length="50" mass="5330">MAKQKNKKSQEGTSFCLELPFQPGHGGGGLVKTNLGISMKTCQMTQSNTS</sequence>
<proteinExistence type="predicted"/>
<evidence type="ECO:0000313" key="2">
    <source>
        <dbReference type="Proteomes" id="UP000188268"/>
    </source>
</evidence>
<evidence type="ECO:0000313" key="1">
    <source>
        <dbReference type="EMBL" id="OMO77654.1"/>
    </source>
</evidence>
<gene>
    <name evidence="1" type="ORF">CCACVL1_14911</name>
</gene>
<name>A0A1R3I522_COCAP</name>
<organism evidence="1 2">
    <name type="scientific">Corchorus capsularis</name>
    <name type="common">Jute</name>
    <dbReference type="NCBI Taxonomy" id="210143"/>
    <lineage>
        <taxon>Eukaryota</taxon>
        <taxon>Viridiplantae</taxon>
        <taxon>Streptophyta</taxon>
        <taxon>Embryophyta</taxon>
        <taxon>Tracheophyta</taxon>
        <taxon>Spermatophyta</taxon>
        <taxon>Magnoliopsida</taxon>
        <taxon>eudicotyledons</taxon>
        <taxon>Gunneridae</taxon>
        <taxon>Pentapetalae</taxon>
        <taxon>rosids</taxon>
        <taxon>malvids</taxon>
        <taxon>Malvales</taxon>
        <taxon>Malvaceae</taxon>
        <taxon>Grewioideae</taxon>
        <taxon>Apeibeae</taxon>
        <taxon>Corchorus</taxon>
    </lineage>
</organism>
<keyword evidence="2" id="KW-1185">Reference proteome</keyword>
<comment type="caution">
    <text evidence="1">The sequence shown here is derived from an EMBL/GenBank/DDBJ whole genome shotgun (WGS) entry which is preliminary data.</text>
</comment>
<dbReference type="AlphaFoldDB" id="A0A1R3I522"/>
<dbReference type="Gramene" id="OMO77654">
    <property type="protein sequence ID" value="OMO77654"/>
    <property type="gene ID" value="CCACVL1_14911"/>
</dbReference>